<dbReference type="Proteomes" id="UP000187506">
    <property type="component" value="Chromosome"/>
</dbReference>
<accession>A0AAC9LMH6</accession>
<dbReference type="EMBL" id="CP019352">
    <property type="protein sequence ID" value="APX99401.1"/>
    <property type="molecule type" value="Genomic_DNA"/>
</dbReference>
<reference evidence="1 2" key="1">
    <citation type="submission" date="2017-01" db="EMBL/GenBank/DDBJ databases">
        <title>Complete genome of Lacinutrix venerupis DOK2-8 isolated from seawater in Dokdo.</title>
        <authorList>
            <person name="Chi W.-J."/>
            <person name="Kim J.H."/>
        </authorList>
    </citation>
    <scope>NUCLEOTIDE SEQUENCE [LARGE SCALE GENOMIC DNA]</scope>
    <source>
        <strain evidence="1 2">DOK2-8</strain>
    </source>
</reference>
<proteinExistence type="predicted"/>
<evidence type="ECO:0000313" key="2">
    <source>
        <dbReference type="Proteomes" id="UP000187506"/>
    </source>
</evidence>
<dbReference type="RefSeq" id="WP_076732040.1">
    <property type="nucleotide sequence ID" value="NZ_CP019352.1"/>
</dbReference>
<sequence length="271" mass="31027">MSSLKIVLISCCILLFFSCKQNKSNAIKDNNNSTDTVSTVTLSKSQKILNKTIAAHGGDLYTTAHYSFIFRGNTYSFKNTVNGYEYWKETKTDSNLIQDYLKNDKFSRTTFNESNKGEWVDLSEKEIKSAKGAINSVIYFATLPHKLNDEAVNSKYVESTSIKNKNYDVIEITFNKEGGGEDHDDEFYYWINKDTNKIDYLAYNYTVNKGGVRFRSAYNRSVVDGITFQDYINYKAETGTPLKDLPTLYEAEELKELSKIKTENIINLNKN</sequence>
<gene>
    <name evidence="1" type="ORF">BWR22_03440</name>
</gene>
<evidence type="ECO:0008006" key="3">
    <source>
        <dbReference type="Google" id="ProtNLM"/>
    </source>
</evidence>
<dbReference type="InterPro" id="IPR045444">
    <property type="entry name" value="DUF6503"/>
</dbReference>
<protein>
    <recommendedName>
        <fullName evidence="3">Deoxyribose-phosphate aldolase</fullName>
    </recommendedName>
</protein>
<dbReference type="PROSITE" id="PS51257">
    <property type="entry name" value="PROKAR_LIPOPROTEIN"/>
    <property type="match status" value="1"/>
</dbReference>
<dbReference type="Pfam" id="PF20113">
    <property type="entry name" value="DUF6503"/>
    <property type="match status" value="1"/>
</dbReference>
<organism evidence="1 2">
    <name type="scientific">Lacinutrix venerupis</name>
    <dbReference type="NCBI Taxonomy" id="1486034"/>
    <lineage>
        <taxon>Bacteria</taxon>
        <taxon>Pseudomonadati</taxon>
        <taxon>Bacteroidota</taxon>
        <taxon>Flavobacteriia</taxon>
        <taxon>Flavobacteriales</taxon>
        <taxon>Flavobacteriaceae</taxon>
        <taxon>Lacinutrix</taxon>
    </lineage>
</organism>
<keyword evidence="2" id="KW-1185">Reference proteome</keyword>
<dbReference type="KEGG" id="lvn:BWR22_03440"/>
<evidence type="ECO:0000313" key="1">
    <source>
        <dbReference type="EMBL" id="APX99401.1"/>
    </source>
</evidence>
<dbReference type="AlphaFoldDB" id="A0AAC9LMH6"/>
<name>A0AAC9LMH6_9FLAO</name>